<gene>
    <name evidence="12" type="ORF">EV682_104214</name>
    <name evidence="11" type="ORF">NCTC11159_04120</name>
</gene>
<dbReference type="InterPro" id="IPR006685">
    <property type="entry name" value="MscS_channel_2nd"/>
</dbReference>
<feature type="domain" description="Mechanosensitive ion channel transmembrane helices 2/3" evidence="10">
    <location>
        <begin position="215"/>
        <end position="256"/>
    </location>
</feature>
<dbReference type="InterPro" id="IPR010920">
    <property type="entry name" value="LSM_dom_sf"/>
</dbReference>
<protein>
    <submittedName>
        <fullName evidence="12">Mechanosensitive ion channel-like protein</fullName>
    </submittedName>
    <submittedName>
        <fullName evidence="11">Uncharacterized MscS family protein HI_0195.1</fullName>
    </submittedName>
</protein>
<dbReference type="EMBL" id="UGHR01000004">
    <property type="protein sequence ID" value="STR45545.1"/>
    <property type="molecule type" value="Genomic_DNA"/>
</dbReference>
<sequence>MSSRNNLLIDFVNELGDQGYLHPQFFAQLGMLLFALAFAWWVNRTVKRRVNPDQNSWHWRMGGEGLLRAFFPLNAYLLVVLSGVILKVWFVPPFKLIALASVLLLAMANIRILVYVIRRVFDGASWVMRWEKYISGSIWFIYALHVLGISPEVAEMLDSISLPVGKAHISVLTIGQGLLSVAATLLIAMWMGRELERRLMSSQMMDMNVRVVLSKISSVLLLIFAIVIALPLVGIDLTVLSVFGGAVGVGLGFGLQKIASNYLSGFIILLDRSIKIGDLVQIDNRLGTISSITARYVVLKSADGTEALVPNDTLITSTVVNQSYNDKSIWTSLPIQVAYGTDLDFVLDLLKSVTEGEARILSTPAPGAFVSAFADSGINLVLGFWLADPENGQLSLRSGLNLKIWRLFQEHNIEIPYPRREVTVLNSTALKPPLDAA</sequence>
<dbReference type="Pfam" id="PF21082">
    <property type="entry name" value="MS_channel_3rd"/>
    <property type="match status" value="1"/>
</dbReference>
<comment type="subcellular location">
    <subcellularLocation>
        <location evidence="1">Cell membrane</location>
        <topology evidence="1">Multi-pass membrane protein</topology>
    </subcellularLocation>
</comment>
<accession>A0A377SVY0</accession>
<dbReference type="InterPro" id="IPR011066">
    <property type="entry name" value="MscS_channel_C_sf"/>
</dbReference>
<reference evidence="12 14" key="2">
    <citation type="submission" date="2019-03" db="EMBL/GenBank/DDBJ databases">
        <title>Genomic Encyclopedia of Type Strains, Phase IV (KMG-IV): sequencing the most valuable type-strain genomes for metagenomic binning, comparative biology and taxonomic classification.</title>
        <authorList>
            <person name="Goeker M."/>
        </authorList>
    </citation>
    <scope>NUCLEOTIDE SEQUENCE [LARGE SCALE GENOMIC DNA]</scope>
    <source>
        <strain evidence="12 14">DSM 3764</strain>
    </source>
</reference>
<dbReference type="Proteomes" id="UP000295794">
    <property type="component" value="Unassembled WGS sequence"/>
</dbReference>
<proteinExistence type="inferred from homology"/>
<dbReference type="SUPFAM" id="SSF50182">
    <property type="entry name" value="Sm-like ribonucleoproteins"/>
    <property type="match status" value="1"/>
</dbReference>
<feature type="domain" description="Mechanosensitive ion channel MscS" evidence="8">
    <location>
        <begin position="258"/>
        <end position="323"/>
    </location>
</feature>
<evidence type="ECO:0000256" key="6">
    <source>
        <dbReference type="ARBA" id="ARBA00023136"/>
    </source>
</evidence>
<keyword evidence="14" id="KW-1185">Reference proteome</keyword>
<evidence type="ECO:0000256" key="4">
    <source>
        <dbReference type="ARBA" id="ARBA00022692"/>
    </source>
</evidence>
<evidence type="ECO:0000259" key="8">
    <source>
        <dbReference type="Pfam" id="PF00924"/>
    </source>
</evidence>
<dbReference type="RefSeq" id="WP_115229701.1">
    <property type="nucleotide sequence ID" value="NZ_CAWOLO010000004.1"/>
</dbReference>
<feature type="transmembrane region" description="Helical" evidence="7">
    <location>
        <begin position="20"/>
        <end position="42"/>
    </location>
</feature>
<keyword evidence="5 7" id="KW-1133">Transmembrane helix</keyword>
<feature type="transmembrane region" description="Helical" evidence="7">
    <location>
        <begin position="96"/>
        <end position="118"/>
    </location>
</feature>
<evidence type="ECO:0000256" key="5">
    <source>
        <dbReference type="ARBA" id="ARBA00022989"/>
    </source>
</evidence>
<keyword evidence="6 7" id="KW-0472">Membrane</keyword>
<feature type="transmembrane region" description="Helical" evidence="7">
    <location>
        <begin position="237"/>
        <end position="255"/>
    </location>
</feature>
<evidence type="ECO:0000256" key="3">
    <source>
        <dbReference type="ARBA" id="ARBA00022475"/>
    </source>
</evidence>
<evidence type="ECO:0000256" key="2">
    <source>
        <dbReference type="ARBA" id="ARBA00008017"/>
    </source>
</evidence>
<evidence type="ECO:0000256" key="1">
    <source>
        <dbReference type="ARBA" id="ARBA00004651"/>
    </source>
</evidence>
<dbReference type="InterPro" id="IPR011014">
    <property type="entry name" value="MscS_channel_TM-2"/>
</dbReference>
<dbReference type="InterPro" id="IPR049142">
    <property type="entry name" value="MS_channel_1st"/>
</dbReference>
<dbReference type="Gene3D" id="2.30.30.60">
    <property type="match status" value="1"/>
</dbReference>
<keyword evidence="3" id="KW-1003">Cell membrane</keyword>
<dbReference type="PANTHER" id="PTHR30347:SF1">
    <property type="entry name" value="MECHANOSENSITIVE CHANNEL MSCK"/>
    <property type="match status" value="1"/>
</dbReference>
<reference evidence="11 13" key="1">
    <citation type="submission" date="2018-06" db="EMBL/GenBank/DDBJ databases">
        <authorList>
            <consortium name="Pathogen Informatics"/>
            <person name="Doyle S."/>
        </authorList>
    </citation>
    <scope>NUCLEOTIDE SEQUENCE [LARGE SCALE GENOMIC DNA]</scope>
    <source>
        <strain evidence="11 13">NCTC11159</strain>
    </source>
</reference>
<keyword evidence="4 7" id="KW-0812">Transmembrane</keyword>
<dbReference type="SUPFAM" id="SSF82861">
    <property type="entry name" value="Mechanosensitive channel protein MscS (YggB), transmembrane region"/>
    <property type="match status" value="1"/>
</dbReference>
<dbReference type="AlphaFoldDB" id="A0A377SVY0"/>
<feature type="transmembrane region" description="Helical" evidence="7">
    <location>
        <begin position="130"/>
        <end position="149"/>
    </location>
</feature>
<dbReference type="OrthoDB" id="9809206at2"/>
<dbReference type="Pfam" id="PF00924">
    <property type="entry name" value="MS_channel_2nd"/>
    <property type="match status" value="1"/>
</dbReference>
<feature type="transmembrane region" description="Helical" evidence="7">
    <location>
        <begin position="212"/>
        <end position="231"/>
    </location>
</feature>
<name>A0A377SVY0_9NEIS</name>
<evidence type="ECO:0000313" key="11">
    <source>
        <dbReference type="EMBL" id="STR45545.1"/>
    </source>
</evidence>
<dbReference type="InterPro" id="IPR049278">
    <property type="entry name" value="MS_channel_C"/>
</dbReference>
<feature type="transmembrane region" description="Helical" evidence="7">
    <location>
        <begin position="169"/>
        <end position="191"/>
    </location>
</feature>
<organism evidence="11 13">
    <name type="scientific">Iodobacter fluviatilis</name>
    <dbReference type="NCBI Taxonomy" id="537"/>
    <lineage>
        <taxon>Bacteria</taxon>
        <taxon>Pseudomonadati</taxon>
        <taxon>Pseudomonadota</taxon>
        <taxon>Betaproteobacteria</taxon>
        <taxon>Neisseriales</taxon>
        <taxon>Chitinibacteraceae</taxon>
        <taxon>Iodobacter</taxon>
    </lineage>
</organism>
<feature type="domain" description="Mechanosensitive ion channel MscS C-terminal" evidence="9">
    <location>
        <begin position="333"/>
        <end position="415"/>
    </location>
</feature>
<dbReference type="GO" id="GO:0008381">
    <property type="term" value="F:mechanosensitive monoatomic ion channel activity"/>
    <property type="evidence" value="ECO:0007669"/>
    <property type="project" value="UniProtKB-ARBA"/>
</dbReference>
<dbReference type="SUPFAM" id="SSF82689">
    <property type="entry name" value="Mechanosensitive channel protein MscS (YggB), C-terminal domain"/>
    <property type="match status" value="1"/>
</dbReference>
<evidence type="ECO:0000313" key="13">
    <source>
        <dbReference type="Proteomes" id="UP000255108"/>
    </source>
</evidence>
<evidence type="ECO:0000259" key="10">
    <source>
        <dbReference type="Pfam" id="PF21088"/>
    </source>
</evidence>
<evidence type="ECO:0000259" key="9">
    <source>
        <dbReference type="Pfam" id="PF21082"/>
    </source>
</evidence>
<dbReference type="Proteomes" id="UP000255108">
    <property type="component" value="Unassembled WGS sequence"/>
</dbReference>
<evidence type="ECO:0000313" key="12">
    <source>
        <dbReference type="EMBL" id="TCU88044.1"/>
    </source>
</evidence>
<dbReference type="Gene3D" id="1.10.287.1260">
    <property type="match status" value="1"/>
</dbReference>
<dbReference type="Pfam" id="PF21088">
    <property type="entry name" value="MS_channel_1st"/>
    <property type="match status" value="1"/>
</dbReference>
<evidence type="ECO:0000256" key="7">
    <source>
        <dbReference type="SAM" id="Phobius"/>
    </source>
</evidence>
<dbReference type="InterPro" id="IPR052702">
    <property type="entry name" value="MscS-like_channel"/>
</dbReference>
<dbReference type="PANTHER" id="PTHR30347">
    <property type="entry name" value="POTASSIUM CHANNEL RELATED"/>
    <property type="match status" value="1"/>
</dbReference>
<dbReference type="Gene3D" id="3.30.70.100">
    <property type="match status" value="1"/>
</dbReference>
<feature type="transmembrane region" description="Helical" evidence="7">
    <location>
        <begin position="69"/>
        <end position="90"/>
    </location>
</feature>
<dbReference type="InterPro" id="IPR023408">
    <property type="entry name" value="MscS_beta-dom_sf"/>
</dbReference>
<comment type="similarity">
    <text evidence="2">Belongs to the MscS (TC 1.A.23) family.</text>
</comment>
<evidence type="ECO:0000313" key="14">
    <source>
        <dbReference type="Proteomes" id="UP000295794"/>
    </source>
</evidence>
<dbReference type="GO" id="GO:0005886">
    <property type="term" value="C:plasma membrane"/>
    <property type="evidence" value="ECO:0007669"/>
    <property type="project" value="UniProtKB-SubCell"/>
</dbReference>
<dbReference type="EMBL" id="SMBT01000004">
    <property type="protein sequence ID" value="TCU88044.1"/>
    <property type="molecule type" value="Genomic_DNA"/>
</dbReference>